<dbReference type="EMBL" id="OOIN01000005">
    <property type="protein sequence ID" value="SPO23296.1"/>
    <property type="molecule type" value="Genomic_DNA"/>
</dbReference>
<gene>
    <name evidence="1" type="ORF">UTRI_01974</name>
</gene>
<proteinExistence type="predicted"/>
<protein>
    <submittedName>
        <fullName evidence="1">Uncharacterized protein</fullName>
    </submittedName>
</protein>
<name>A0A5C3E1B9_9BASI</name>
<reference evidence="1 2" key="1">
    <citation type="submission" date="2018-03" db="EMBL/GenBank/DDBJ databases">
        <authorList>
            <person name="Guldener U."/>
        </authorList>
    </citation>
    <scope>NUCLEOTIDE SEQUENCE [LARGE SCALE GENOMIC DNA]</scope>
    <source>
        <strain evidence="1 2">NBRC100155</strain>
    </source>
</reference>
<sequence>MYRASRSYLALLHELPPSAIQVLNAFSRSSLTAIFNVQTSPLVPFVRKPREKESEARITEAESISSVAELNSYRTPSDNIFSIVLPSLARETFTAPSSMQKNGVLSCLKPQQQVCSEQR</sequence>
<dbReference type="AlphaFoldDB" id="A0A5C3E1B9"/>
<evidence type="ECO:0000313" key="1">
    <source>
        <dbReference type="EMBL" id="SPO23296.1"/>
    </source>
</evidence>
<evidence type="ECO:0000313" key="2">
    <source>
        <dbReference type="Proteomes" id="UP000324022"/>
    </source>
</evidence>
<keyword evidence="2" id="KW-1185">Reference proteome</keyword>
<organism evidence="1 2">
    <name type="scientific">Ustilago trichophora</name>
    <dbReference type="NCBI Taxonomy" id="86804"/>
    <lineage>
        <taxon>Eukaryota</taxon>
        <taxon>Fungi</taxon>
        <taxon>Dikarya</taxon>
        <taxon>Basidiomycota</taxon>
        <taxon>Ustilaginomycotina</taxon>
        <taxon>Ustilaginomycetes</taxon>
        <taxon>Ustilaginales</taxon>
        <taxon>Ustilaginaceae</taxon>
        <taxon>Ustilago</taxon>
    </lineage>
</organism>
<accession>A0A5C3E1B9</accession>
<dbReference type="Proteomes" id="UP000324022">
    <property type="component" value="Unassembled WGS sequence"/>
</dbReference>